<dbReference type="PRINTS" id="PR00039">
    <property type="entry name" value="HTHLYSR"/>
</dbReference>
<organism evidence="6 7">
    <name type="scientific">Pandoraea thiooxydans</name>
    <dbReference type="NCBI Taxonomy" id="445709"/>
    <lineage>
        <taxon>Bacteria</taxon>
        <taxon>Pseudomonadati</taxon>
        <taxon>Pseudomonadota</taxon>
        <taxon>Betaproteobacteria</taxon>
        <taxon>Burkholderiales</taxon>
        <taxon>Burkholderiaceae</taxon>
        <taxon>Pandoraea</taxon>
    </lineage>
</organism>
<dbReference type="FunFam" id="1.10.10.10:FF:000001">
    <property type="entry name" value="LysR family transcriptional regulator"/>
    <property type="match status" value="1"/>
</dbReference>
<dbReference type="Gene3D" id="1.10.10.10">
    <property type="entry name" value="Winged helix-like DNA-binding domain superfamily/Winged helix DNA-binding domain"/>
    <property type="match status" value="1"/>
</dbReference>
<dbReference type="RefSeq" id="WP_047214804.1">
    <property type="nucleotide sequence ID" value="NZ_CP011568.3"/>
</dbReference>
<dbReference type="PROSITE" id="PS50931">
    <property type="entry name" value="HTH_LYSR"/>
    <property type="match status" value="1"/>
</dbReference>
<dbReference type="OrthoDB" id="8524600at2"/>
<sequence length="300" mass="32022">MKYHQLRAFVSAAEHGSIRAAARALFLSQAAVTKALRELEDDAGLPLIARNARGIQLTQDGQRLLMRARLIVRQMQQARDELNQSQGIDTGSVAIGLTPAVVLTVLPDALKAFRQRYRNVALRLVEGLAPIVVPGVRNGTLDFAMTVQSNVSLGNDFVTESCFHAQQAIAARAGHPVLADPSPAALAAQEWALSSRLQEGHGGLIQQVFATSGVAPPERILVCESYSTAVALVRNTDLLSLFPEPLLALPECTGIVAVPARLPSLSTEISLVRRADVPLTPAAAYLAACLMQAGRTRFPG</sequence>
<evidence type="ECO:0000256" key="2">
    <source>
        <dbReference type="ARBA" id="ARBA00023015"/>
    </source>
</evidence>
<keyword evidence="4" id="KW-0804">Transcription</keyword>
<dbReference type="STRING" id="445709.ABW99_12510"/>
<dbReference type="InterPro" id="IPR005119">
    <property type="entry name" value="LysR_subst-bd"/>
</dbReference>
<dbReference type="GO" id="GO:0003700">
    <property type="term" value="F:DNA-binding transcription factor activity"/>
    <property type="evidence" value="ECO:0007669"/>
    <property type="project" value="InterPro"/>
</dbReference>
<dbReference type="KEGG" id="ptx:ABW99_12510"/>
<dbReference type="GO" id="GO:0003677">
    <property type="term" value="F:DNA binding"/>
    <property type="evidence" value="ECO:0007669"/>
    <property type="project" value="UniProtKB-KW"/>
</dbReference>
<comment type="similarity">
    <text evidence="1">Belongs to the LysR transcriptional regulatory family.</text>
</comment>
<reference evidence="7" key="1">
    <citation type="submission" date="2015-06" db="EMBL/GenBank/DDBJ databases">
        <authorList>
            <person name="Lim Y.L."/>
            <person name="Ee R."/>
            <person name="Yong D."/>
            <person name="How K.Y."/>
            <person name="Yin W.F."/>
            <person name="Chan K.G."/>
        </authorList>
    </citation>
    <scope>NUCLEOTIDE SEQUENCE [LARGE SCALE GENOMIC DNA]</scope>
    <source>
        <strain evidence="7">DSM 25325</strain>
    </source>
</reference>
<protein>
    <recommendedName>
        <fullName evidence="5">HTH lysR-type domain-containing protein</fullName>
    </recommendedName>
</protein>
<accession>A0A0G3EUB6</accession>
<evidence type="ECO:0000256" key="1">
    <source>
        <dbReference type="ARBA" id="ARBA00009437"/>
    </source>
</evidence>
<dbReference type="Gene3D" id="3.40.190.10">
    <property type="entry name" value="Periplasmic binding protein-like II"/>
    <property type="match status" value="1"/>
</dbReference>
<dbReference type="AlphaFoldDB" id="A0A0G3EUB6"/>
<keyword evidence="3" id="KW-0238">DNA-binding</keyword>
<dbReference type="Pfam" id="PF00126">
    <property type="entry name" value="HTH_1"/>
    <property type="match status" value="1"/>
</dbReference>
<proteinExistence type="inferred from homology"/>
<evidence type="ECO:0000259" key="5">
    <source>
        <dbReference type="PROSITE" id="PS50931"/>
    </source>
</evidence>
<dbReference type="InterPro" id="IPR036388">
    <property type="entry name" value="WH-like_DNA-bd_sf"/>
</dbReference>
<keyword evidence="7" id="KW-1185">Reference proteome</keyword>
<dbReference type="PANTHER" id="PTHR30419:SF30">
    <property type="entry name" value="LYSR FAMILY TRANSCRIPTIONAL REGULATOR"/>
    <property type="match status" value="1"/>
</dbReference>
<dbReference type="Pfam" id="PF03466">
    <property type="entry name" value="LysR_substrate"/>
    <property type="match status" value="1"/>
</dbReference>
<dbReference type="InterPro" id="IPR050950">
    <property type="entry name" value="HTH-type_LysR_regulators"/>
</dbReference>
<dbReference type="InterPro" id="IPR000847">
    <property type="entry name" value="LysR_HTH_N"/>
</dbReference>
<evidence type="ECO:0000256" key="3">
    <source>
        <dbReference type="ARBA" id="ARBA00023125"/>
    </source>
</evidence>
<keyword evidence="2" id="KW-0805">Transcription regulation</keyword>
<evidence type="ECO:0000313" key="7">
    <source>
        <dbReference type="Proteomes" id="UP000036700"/>
    </source>
</evidence>
<dbReference type="SUPFAM" id="SSF46785">
    <property type="entry name" value="Winged helix' DNA-binding domain"/>
    <property type="match status" value="1"/>
</dbReference>
<feature type="domain" description="HTH lysR-type" evidence="5">
    <location>
        <begin position="1"/>
        <end position="58"/>
    </location>
</feature>
<dbReference type="EMBL" id="CP011568">
    <property type="protein sequence ID" value="AKJ68907.1"/>
    <property type="molecule type" value="Genomic_DNA"/>
</dbReference>
<dbReference type="GO" id="GO:0005829">
    <property type="term" value="C:cytosol"/>
    <property type="evidence" value="ECO:0007669"/>
    <property type="project" value="TreeGrafter"/>
</dbReference>
<dbReference type="PATRIC" id="fig|445709.3.peg.2661"/>
<dbReference type="InterPro" id="IPR036390">
    <property type="entry name" value="WH_DNA-bd_sf"/>
</dbReference>
<dbReference type="Proteomes" id="UP000036700">
    <property type="component" value="Chromosome"/>
</dbReference>
<evidence type="ECO:0000256" key="4">
    <source>
        <dbReference type="ARBA" id="ARBA00023163"/>
    </source>
</evidence>
<dbReference type="SUPFAM" id="SSF53850">
    <property type="entry name" value="Periplasmic binding protein-like II"/>
    <property type="match status" value="1"/>
</dbReference>
<dbReference type="PANTHER" id="PTHR30419">
    <property type="entry name" value="HTH-TYPE TRANSCRIPTIONAL REGULATOR YBHD"/>
    <property type="match status" value="1"/>
</dbReference>
<name>A0A0G3EUB6_9BURK</name>
<evidence type="ECO:0000313" key="6">
    <source>
        <dbReference type="EMBL" id="AKJ68907.1"/>
    </source>
</evidence>
<gene>
    <name evidence="6" type="ORF">ABW99_12510</name>
</gene>